<dbReference type="InterPro" id="IPR011004">
    <property type="entry name" value="Trimer_LpxA-like_sf"/>
</dbReference>
<evidence type="ECO:0000256" key="1">
    <source>
        <dbReference type="ARBA" id="ARBA00007274"/>
    </source>
</evidence>
<keyword evidence="2 5" id="KW-0808">Transferase</keyword>
<dbReference type="InterPro" id="IPR018357">
    <property type="entry name" value="Hexapep_transf_CS"/>
</dbReference>
<keyword evidence="4 5" id="KW-0012">Acyltransferase</keyword>
<dbReference type="Pfam" id="PF00132">
    <property type="entry name" value="Hexapep"/>
    <property type="match status" value="1"/>
</dbReference>
<evidence type="ECO:0000313" key="7">
    <source>
        <dbReference type="EMBL" id="MFD1399346.1"/>
    </source>
</evidence>
<keyword evidence="8" id="KW-1185">Reference proteome</keyword>
<dbReference type="EC" id="2.3.1.-" evidence="5"/>
<evidence type="ECO:0000313" key="8">
    <source>
        <dbReference type="Proteomes" id="UP001597199"/>
    </source>
</evidence>
<dbReference type="PANTHER" id="PTHR43017">
    <property type="entry name" value="GALACTOSIDE O-ACETYLTRANSFERASE"/>
    <property type="match status" value="1"/>
</dbReference>
<sequence length="205" mass="21979">MSSIDHDRMVAGELYRADAADLVAQRRLARQLTTQYNALATTEAAKRADLLQQLFGAIGTGSYIEPNLRVDYGVNTRIGQNFYANYDPIMLDVAPITIGDNVLFGPRVSLLTPGHPLDADIRNSGVEYAQPITIGNNVWLGGDVTVLPGVTIGDNTIVGAGSVVTKDLPDSVIAVGNPAHVLRPLTAADHDRWVQAKAEYDAAIK</sequence>
<keyword evidence="3" id="KW-0677">Repeat</keyword>
<protein>
    <recommendedName>
        <fullName evidence="5">Acetyltransferase</fullName>
        <ecNumber evidence="5">2.3.1.-</ecNumber>
    </recommendedName>
</protein>
<dbReference type="Proteomes" id="UP001597199">
    <property type="component" value="Unassembled WGS sequence"/>
</dbReference>
<evidence type="ECO:0000259" key="6">
    <source>
        <dbReference type="SMART" id="SM01266"/>
    </source>
</evidence>
<reference evidence="8" key="1">
    <citation type="journal article" date="2019" name="Int. J. Syst. Evol. Microbiol.">
        <title>The Global Catalogue of Microorganisms (GCM) 10K type strain sequencing project: providing services to taxonomists for standard genome sequencing and annotation.</title>
        <authorList>
            <consortium name="The Broad Institute Genomics Platform"/>
            <consortium name="The Broad Institute Genome Sequencing Center for Infectious Disease"/>
            <person name="Wu L."/>
            <person name="Ma J."/>
        </authorList>
    </citation>
    <scope>NUCLEOTIDE SEQUENCE [LARGE SCALE GENOMIC DNA]</scope>
    <source>
        <strain evidence="8">CCM 9110</strain>
    </source>
</reference>
<dbReference type="GO" id="GO:0016746">
    <property type="term" value="F:acyltransferase activity"/>
    <property type="evidence" value="ECO:0007669"/>
    <property type="project" value="UniProtKB-KW"/>
</dbReference>
<dbReference type="SMART" id="SM01266">
    <property type="entry name" value="Mac"/>
    <property type="match status" value="1"/>
</dbReference>
<evidence type="ECO:0000256" key="3">
    <source>
        <dbReference type="ARBA" id="ARBA00022737"/>
    </source>
</evidence>
<organism evidence="7 8">
    <name type="scientific">Lacticaseibacillus suilingensis</name>
    <dbReference type="NCBI Taxonomy" id="2799577"/>
    <lineage>
        <taxon>Bacteria</taxon>
        <taxon>Bacillati</taxon>
        <taxon>Bacillota</taxon>
        <taxon>Bacilli</taxon>
        <taxon>Lactobacillales</taxon>
        <taxon>Lactobacillaceae</taxon>
        <taxon>Lacticaseibacillus</taxon>
    </lineage>
</organism>
<comment type="similarity">
    <text evidence="1 5">Belongs to the transferase hexapeptide repeat family.</text>
</comment>
<dbReference type="PANTHER" id="PTHR43017:SF1">
    <property type="entry name" value="ACETYLTRANSFERASE YJL218W-RELATED"/>
    <property type="match status" value="1"/>
</dbReference>
<dbReference type="Pfam" id="PF12464">
    <property type="entry name" value="Mac"/>
    <property type="match status" value="1"/>
</dbReference>
<dbReference type="Gene3D" id="2.160.10.10">
    <property type="entry name" value="Hexapeptide repeat proteins"/>
    <property type="match status" value="1"/>
</dbReference>
<dbReference type="EMBL" id="JBHTOA010000031">
    <property type="protein sequence ID" value="MFD1399346.1"/>
    <property type="molecule type" value="Genomic_DNA"/>
</dbReference>
<feature type="domain" description="Maltose/galactoside acetyltransferase" evidence="6">
    <location>
        <begin position="6"/>
        <end position="60"/>
    </location>
</feature>
<name>A0ABW4BH77_9LACO</name>
<dbReference type="PROSITE" id="PS00101">
    <property type="entry name" value="HEXAPEP_TRANSFERASES"/>
    <property type="match status" value="1"/>
</dbReference>
<dbReference type="InterPro" id="IPR001451">
    <property type="entry name" value="Hexapep"/>
</dbReference>
<dbReference type="RefSeq" id="WP_204118144.1">
    <property type="nucleotide sequence ID" value="NZ_BOLV01000002.1"/>
</dbReference>
<gene>
    <name evidence="7" type="ORF">ACFQ41_08485</name>
</gene>
<dbReference type="SUPFAM" id="SSF51161">
    <property type="entry name" value="Trimeric LpxA-like enzymes"/>
    <property type="match status" value="1"/>
</dbReference>
<proteinExistence type="inferred from homology"/>
<dbReference type="InterPro" id="IPR039369">
    <property type="entry name" value="LacA-like"/>
</dbReference>
<accession>A0ABW4BH77</accession>
<evidence type="ECO:0000256" key="4">
    <source>
        <dbReference type="ARBA" id="ARBA00023315"/>
    </source>
</evidence>
<dbReference type="InterPro" id="IPR024688">
    <property type="entry name" value="Mac_dom"/>
</dbReference>
<evidence type="ECO:0000256" key="2">
    <source>
        <dbReference type="ARBA" id="ARBA00022679"/>
    </source>
</evidence>
<dbReference type="CDD" id="cd03357">
    <property type="entry name" value="LbH_MAT_GAT"/>
    <property type="match status" value="1"/>
</dbReference>
<comment type="caution">
    <text evidence="7">The sequence shown here is derived from an EMBL/GenBank/DDBJ whole genome shotgun (WGS) entry which is preliminary data.</text>
</comment>
<evidence type="ECO:0000256" key="5">
    <source>
        <dbReference type="RuleBase" id="RU367021"/>
    </source>
</evidence>